<dbReference type="Pfam" id="PF00022">
    <property type="entry name" value="Actin"/>
    <property type="match status" value="1"/>
</dbReference>
<dbReference type="FunFam" id="3.90.640.10:FF:000007">
    <property type="entry name" value="Actin like 7B"/>
    <property type="match status" value="1"/>
</dbReference>
<name>F6YZV6_MONDO</name>
<comment type="subcellular location">
    <subcellularLocation>
        <location evidence="1">Cytoplasm</location>
        <location evidence="1">Cytoskeleton</location>
    </subcellularLocation>
</comment>
<dbReference type="Ensembl" id="ENSMODT00000009353.3">
    <property type="protein sequence ID" value="ENSMODP00000009172.3"/>
    <property type="gene ID" value="ENSMODG00000007394.3"/>
</dbReference>
<dbReference type="GeneTree" id="ENSGT00940000154148"/>
<evidence type="ECO:0000313" key="5">
    <source>
        <dbReference type="Ensembl" id="ENSMODP00000009172.3"/>
    </source>
</evidence>
<accession>F6YZV6</accession>
<keyword evidence="3" id="KW-0963">Cytoplasm</keyword>
<dbReference type="PANTHER" id="PTHR11937">
    <property type="entry name" value="ACTIN"/>
    <property type="match status" value="1"/>
</dbReference>
<dbReference type="FunFam" id="3.30.420.40:FF:000050">
    <property type="entry name" value="Actin, alpha skeletal muscle"/>
    <property type="match status" value="1"/>
</dbReference>
<dbReference type="SUPFAM" id="SSF53067">
    <property type="entry name" value="Actin-like ATPase domain"/>
    <property type="match status" value="2"/>
</dbReference>
<dbReference type="InterPro" id="IPR043129">
    <property type="entry name" value="ATPase_NBD"/>
</dbReference>
<dbReference type="Proteomes" id="UP000002280">
    <property type="component" value="Chromosome 5"/>
</dbReference>
<proteinExistence type="inferred from homology"/>
<reference evidence="5 6" key="1">
    <citation type="journal article" date="2007" name="Nature">
        <title>Genome of the marsupial Monodelphis domestica reveals innovation in non-coding sequences.</title>
        <authorList>
            <person name="Mikkelsen T.S."/>
            <person name="Wakefield M.J."/>
            <person name="Aken B."/>
            <person name="Amemiya C.T."/>
            <person name="Chang J.L."/>
            <person name="Duke S."/>
            <person name="Garber M."/>
            <person name="Gentles A.J."/>
            <person name="Goodstadt L."/>
            <person name="Heger A."/>
            <person name="Jurka J."/>
            <person name="Kamal M."/>
            <person name="Mauceli E."/>
            <person name="Searle S.M."/>
            <person name="Sharpe T."/>
            <person name="Baker M.L."/>
            <person name="Batzer M.A."/>
            <person name="Benos P.V."/>
            <person name="Belov K."/>
            <person name="Clamp M."/>
            <person name="Cook A."/>
            <person name="Cuff J."/>
            <person name="Das R."/>
            <person name="Davidow L."/>
            <person name="Deakin J.E."/>
            <person name="Fazzari M.J."/>
            <person name="Glass J.L."/>
            <person name="Grabherr M."/>
            <person name="Greally J.M."/>
            <person name="Gu W."/>
            <person name="Hore T.A."/>
            <person name="Huttley G.A."/>
            <person name="Kleber M."/>
            <person name="Jirtle R.L."/>
            <person name="Koina E."/>
            <person name="Lee J.T."/>
            <person name="Mahony S."/>
            <person name="Marra M.A."/>
            <person name="Miller R.D."/>
            <person name="Nicholls R.D."/>
            <person name="Oda M."/>
            <person name="Papenfuss A.T."/>
            <person name="Parra Z.E."/>
            <person name="Pollock D.D."/>
            <person name="Ray D.A."/>
            <person name="Schein J.E."/>
            <person name="Speed T.P."/>
            <person name="Thompson K."/>
            <person name="VandeBerg J.L."/>
            <person name="Wade C.M."/>
            <person name="Walker J.A."/>
            <person name="Waters P.D."/>
            <person name="Webber C."/>
            <person name="Weidman J.R."/>
            <person name="Xie X."/>
            <person name="Zody M.C."/>
            <person name="Baldwin J."/>
            <person name="Abdouelleil A."/>
            <person name="Abdulkadir J."/>
            <person name="Abebe A."/>
            <person name="Abera B."/>
            <person name="Abreu J."/>
            <person name="Acer S.C."/>
            <person name="Aftuck L."/>
            <person name="Alexander A."/>
            <person name="An P."/>
            <person name="Anderson E."/>
            <person name="Anderson S."/>
            <person name="Arachi H."/>
            <person name="Azer M."/>
            <person name="Bachantsang P."/>
            <person name="Barry A."/>
            <person name="Bayul T."/>
            <person name="Berlin A."/>
            <person name="Bessette D."/>
            <person name="Bloom T."/>
            <person name="Bloom T."/>
            <person name="Boguslavskiy L."/>
            <person name="Bonnet C."/>
            <person name="Boukhgalter B."/>
            <person name="Bourzgui I."/>
            <person name="Brown A."/>
            <person name="Cahill P."/>
            <person name="Channer S."/>
            <person name="Cheshatsang Y."/>
            <person name="Chuda L."/>
            <person name="Citroen M."/>
            <person name="Collymore A."/>
            <person name="Cooke P."/>
            <person name="Costello M."/>
            <person name="D'Aco K."/>
            <person name="Daza R."/>
            <person name="De Haan G."/>
            <person name="DeGray S."/>
            <person name="DeMaso C."/>
            <person name="Dhargay N."/>
            <person name="Dooley K."/>
            <person name="Dooley E."/>
            <person name="Doricent M."/>
            <person name="Dorje P."/>
            <person name="Dorjee K."/>
            <person name="Dupes A."/>
            <person name="Elong R."/>
            <person name="Falk J."/>
            <person name="Farina A."/>
            <person name="Faro S."/>
            <person name="Ferguson D."/>
            <person name="Fisher S."/>
            <person name="Foley C.D."/>
            <person name="Franke A."/>
            <person name="Friedrich D."/>
            <person name="Gadbois L."/>
            <person name="Gearin G."/>
            <person name="Gearin C.R."/>
            <person name="Giannoukos G."/>
            <person name="Goode T."/>
            <person name="Graham J."/>
            <person name="Grandbois E."/>
            <person name="Grewal S."/>
            <person name="Gyaltsen K."/>
            <person name="Hafez N."/>
            <person name="Hagos B."/>
            <person name="Hall J."/>
            <person name="Henson C."/>
            <person name="Hollinger A."/>
            <person name="Honan T."/>
            <person name="Huard M.D."/>
            <person name="Hughes L."/>
            <person name="Hurhula B."/>
            <person name="Husby M.E."/>
            <person name="Kamat A."/>
            <person name="Kanga B."/>
            <person name="Kashin S."/>
            <person name="Khazanovich D."/>
            <person name="Kisner P."/>
            <person name="Lance K."/>
            <person name="Lara M."/>
            <person name="Lee W."/>
            <person name="Lennon N."/>
            <person name="Letendre F."/>
            <person name="LeVine R."/>
            <person name="Lipovsky A."/>
            <person name="Liu X."/>
            <person name="Liu J."/>
            <person name="Liu S."/>
            <person name="Lokyitsang T."/>
            <person name="Lokyitsang Y."/>
            <person name="Lubonja R."/>
            <person name="Lui A."/>
            <person name="MacDonald P."/>
            <person name="Magnisalis V."/>
            <person name="Maru K."/>
            <person name="Matthews C."/>
            <person name="McCusker W."/>
            <person name="McDonough S."/>
            <person name="Mehta T."/>
            <person name="Meldrim J."/>
            <person name="Meneus L."/>
            <person name="Mihai O."/>
            <person name="Mihalev A."/>
            <person name="Mihova T."/>
            <person name="Mittelman R."/>
            <person name="Mlenga V."/>
            <person name="Montmayeur A."/>
            <person name="Mulrain L."/>
            <person name="Navidi A."/>
            <person name="Naylor J."/>
            <person name="Negash T."/>
            <person name="Nguyen T."/>
            <person name="Nguyen N."/>
            <person name="Nicol R."/>
            <person name="Norbu C."/>
            <person name="Norbu N."/>
            <person name="Novod N."/>
            <person name="O'Neill B."/>
            <person name="Osman S."/>
            <person name="Markiewicz E."/>
            <person name="Oyono O.L."/>
            <person name="Patti C."/>
            <person name="Phunkhang P."/>
            <person name="Pierre F."/>
            <person name="Priest M."/>
            <person name="Raghuraman S."/>
            <person name="Rege F."/>
            <person name="Reyes R."/>
            <person name="Rise C."/>
            <person name="Rogov P."/>
            <person name="Ross K."/>
            <person name="Ryan E."/>
            <person name="Settipalli S."/>
            <person name="Shea T."/>
            <person name="Sherpa N."/>
            <person name="Shi L."/>
            <person name="Shih D."/>
            <person name="Sparrow T."/>
            <person name="Spaulding J."/>
            <person name="Stalker J."/>
            <person name="Stange-Thomann N."/>
            <person name="Stavropoulos S."/>
            <person name="Stone C."/>
            <person name="Strader C."/>
            <person name="Tesfaye S."/>
            <person name="Thomson T."/>
            <person name="Thoulutsang Y."/>
            <person name="Thoulutsang D."/>
            <person name="Topham K."/>
            <person name="Topping I."/>
            <person name="Tsamla T."/>
            <person name="Vassiliev H."/>
            <person name="Vo A."/>
            <person name="Wangchuk T."/>
            <person name="Wangdi T."/>
            <person name="Weiand M."/>
            <person name="Wilkinson J."/>
            <person name="Wilson A."/>
            <person name="Yadav S."/>
            <person name="Young G."/>
            <person name="Yu Q."/>
            <person name="Zembek L."/>
            <person name="Zhong D."/>
            <person name="Zimmer A."/>
            <person name="Zwirko Z."/>
            <person name="Jaffe D.B."/>
            <person name="Alvarez P."/>
            <person name="Brockman W."/>
            <person name="Butler J."/>
            <person name="Chin C."/>
            <person name="Gnerre S."/>
            <person name="MacCallum I."/>
            <person name="Graves J.A."/>
            <person name="Ponting C.P."/>
            <person name="Breen M."/>
            <person name="Samollow P.B."/>
            <person name="Lander E.S."/>
            <person name="Lindblad-Toh K."/>
        </authorList>
    </citation>
    <scope>NUCLEOTIDE SEQUENCE [LARGE SCALE GENOMIC DNA]</scope>
</reference>
<reference evidence="5" key="3">
    <citation type="submission" date="2025-09" db="UniProtKB">
        <authorList>
            <consortium name="Ensembl"/>
        </authorList>
    </citation>
    <scope>IDENTIFICATION</scope>
</reference>
<dbReference type="Bgee" id="ENSMODG00000007394">
    <property type="expression patterns" value="Expressed in spermatid and 4 other cell types or tissues"/>
</dbReference>
<comment type="similarity">
    <text evidence="2 4">Belongs to the actin family.</text>
</comment>
<dbReference type="Gene3D" id="3.90.640.10">
    <property type="entry name" value="Actin, Chain A, domain 4"/>
    <property type="match status" value="1"/>
</dbReference>
<dbReference type="SMART" id="SM00268">
    <property type="entry name" value="ACTIN"/>
    <property type="match status" value="1"/>
</dbReference>
<dbReference type="AlphaFoldDB" id="F6YZV6"/>
<dbReference type="PRINTS" id="PR00190">
    <property type="entry name" value="ACTIN"/>
</dbReference>
<protein>
    <submittedName>
        <fullName evidence="5">Actin-like</fullName>
    </submittedName>
</protein>
<organism evidence="5 6">
    <name type="scientific">Monodelphis domestica</name>
    <name type="common">Gray short-tailed opossum</name>
    <dbReference type="NCBI Taxonomy" id="13616"/>
    <lineage>
        <taxon>Eukaryota</taxon>
        <taxon>Metazoa</taxon>
        <taxon>Chordata</taxon>
        <taxon>Craniata</taxon>
        <taxon>Vertebrata</taxon>
        <taxon>Euteleostomi</taxon>
        <taxon>Mammalia</taxon>
        <taxon>Metatheria</taxon>
        <taxon>Didelphimorphia</taxon>
        <taxon>Didelphidae</taxon>
        <taxon>Monodelphis</taxon>
    </lineage>
</organism>
<keyword evidence="6" id="KW-1185">Reference proteome</keyword>
<dbReference type="Gene3D" id="3.30.420.40">
    <property type="match status" value="2"/>
</dbReference>
<evidence type="ECO:0000256" key="4">
    <source>
        <dbReference type="RuleBase" id="RU000487"/>
    </source>
</evidence>
<evidence type="ECO:0000256" key="3">
    <source>
        <dbReference type="ARBA" id="ARBA00023212"/>
    </source>
</evidence>
<dbReference type="InParanoid" id="F6YZV6"/>
<dbReference type="eggNOG" id="KOG0676">
    <property type="taxonomic scope" value="Eukaryota"/>
</dbReference>
<reference evidence="5" key="2">
    <citation type="submission" date="2025-08" db="UniProtKB">
        <authorList>
            <consortium name="Ensembl"/>
        </authorList>
    </citation>
    <scope>IDENTIFICATION</scope>
</reference>
<sequence length="412" mass="47226">MVKNAWEAPNKSWEKLRSRRKRVRSQDASSDTCLAEEKLIELGESLPVIFDGGSRYFKVGYGGEYSPRFVFPSAIGHYRWQNIKSGMDLRDTFIGNEVIEKWANLLVKYPIEHGIIVNWDDMEKIWHHSFYNVLHVDPEKHPLLVTEHLFTPKANKEKLIEVMFESFRVPALYVAIQDILSLFSSGRTSGLIVNSGDQMTYGVPIEGGDILPDSIMTMEVAGHDLSMALMKSLVNKGYSLCTMVELNLVRAIKEKLCYVALDFFDEMFSEDATAETFTLPDGRIISVKEERYRVPEAFFQPSLLNFTCPGLHKSIHELIMNCDPVLRKIFKMNTILCGGSMAFPGMERRMVKELQAQEHQLTNIKVIVPSECWFSSWCGGSILTGLNSFQHMWIYDYEYQDIGATIIHRRCF</sequence>
<dbReference type="OMA" id="WIYDYEY"/>
<evidence type="ECO:0000256" key="1">
    <source>
        <dbReference type="ARBA" id="ARBA00004245"/>
    </source>
</evidence>
<evidence type="ECO:0000313" key="6">
    <source>
        <dbReference type="Proteomes" id="UP000002280"/>
    </source>
</evidence>
<evidence type="ECO:0000256" key="2">
    <source>
        <dbReference type="ARBA" id="ARBA00006752"/>
    </source>
</evidence>
<dbReference type="InterPro" id="IPR004000">
    <property type="entry name" value="Actin"/>
</dbReference>
<dbReference type="STRING" id="13616.ENSMODP00000009172"/>
<keyword evidence="3" id="KW-0206">Cytoskeleton</keyword>
<dbReference type="GO" id="GO:0015629">
    <property type="term" value="C:actin cytoskeleton"/>
    <property type="evidence" value="ECO:0000318"/>
    <property type="project" value="GO_Central"/>
</dbReference>
<dbReference type="HOGENOM" id="CLU_027965_0_2_1"/>